<comment type="miscellaneous">
    <text evidence="5">In the reaction, the free carboxyl group of octanoic acid is attached via an amide linkage to the epsilon-amino group of a specific lysine residue of lipoyl domains of lipoate-dependent enzymes.</text>
</comment>
<keyword evidence="3 5" id="KW-0012">Acyltransferase</keyword>
<evidence type="ECO:0000313" key="12">
    <source>
        <dbReference type="Proteomes" id="UP000449710"/>
    </source>
</evidence>
<feature type="site" description="Lowers pKa of active site Cys" evidence="5 9">
    <location>
        <position position="141"/>
    </location>
</feature>
<evidence type="ECO:0000313" key="11">
    <source>
        <dbReference type="EMBL" id="NBG89309.1"/>
    </source>
</evidence>
<proteinExistence type="inferred from homology"/>
<evidence type="ECO:0000259" key="10">
    <source>
        <dbReference type="PROSITE" id="PS51733"/>
    </source>
</evidence>
<gene>
    <name evidence="5 11" type="primary">lipB</name>
    <name evidence="11" type="ORF">ISALK_12490</name>
</gene>
<evidence type="ECO:0000256" key="2">
    <source>
        <dbReference type="ARBA" id="ARBA00022679"/>
    </source>
</evidence>
<dbReference type="Proteomes" id="UP000449710">
    <property type="component" value="Unassembled WGS sequence"/>
</dbReference>
<dbReference type="NCBIfam" id="NF010925">
    <property type="entry name" value="PRK14345.1"/>
    <property type="match status" value="1"/>
</dbReference>
<dbReference type="AlphaFoldDB" id="A0AA44BEI0"/>
<organism evidence="11 12">
    <name type="scientific">Isachenkonia alkalipeptolytica</name>
    <dbReference type="NCBI Taxonomy" id="2565777"/>
    <lineage>
        <taxon>Bacteria</taxon>
        <taxon>Bacillati</taxon>
        <taxon>Bacillota</taxon>
        <taxon>Clostridia</taxon>
        <taxon>Eubacteriales</taxon>
        <taxon>Clostridiaceae</taxon>
        <taxon>Isachenkonia</taxon>
    </lineage>
</organism>
<comment type="pathway">
    <text evidence="1 5 6">Protein modification; protein lipoylation via endogenous pathway; protein N(6)-(lipoyl)lysine from octanoyl-[acyl-carrier-protein]: step 1/2.</text>
</comment>
<comment type="function">
    <text evidence="4 5 6">Catalyzes the transfer of endogenously produced octanoic acid from octanoyl-acyl-carrier-protein onto the lipoyl domains of lipoate-dependent enzymes. Lipoyl-ACP can also act as a substrate although octanoyl-ACP is likely to be the physiological substrate.</text>
</comment>
<feature type="active site" description="Acyl-thioester intermediate" evidence="5 7">
    <location>
        <position position="175"/>
    </location>
</feature>
<dbReference type="CDD" id="cd16444">
    <property type="entry name" value="LipB"/>
    <property type="match status" value="1"/>
</dbReference>
<dbReference type="SUPFAM" id="SSF55681">
    <property type="entry name" value="Class II aaRS and biotin synthetases"/>
    <property type="match status" value="1"/>
</dbReference>
<dbReference type="EMBL" id="SUMG01000021">
    <property type="protein sequence ID" value="NBG89309.1"/>
    <property type="molecule type" value="Genomic_DNA"/>
</dbReference>
<dbReference type="GO" id="GO:0009249">
    <property type="term" value="P:protein lipoylation"/>
    <property type="evidence" value="ECO:0007669"/>
    <property type="project" value="InterPro"/>
</dbReference>
<feature type="binding site" evidence="5 8">
    <location>
        <begin position="144"/>
        <end position="146"/>
    </location>
    <ligand>
        <name>substrate</name>
    </ligand>
</feature>
<name>A0AA44BEI0_9CLOT</name>
<evidence type="ECO:0000256" key="4">
    <source>
        <dbReference type="ARBA" id="ARBA00024732"/>
    </source>
</evidence>
<comment type="similarity">
    <text evidence="5 6">Belongs to the LipB family.</text>
</comment>
<dbReference type="PROSITE" id="PS51733">
    <property type="entry name" value="BPL_LPL_CATALYTIC"/>
    <property type="match status" value="1"/>
</dbReference>
<dbReference type="Gene3D" id="3.30.930.10">
    <property type="entry name" value="Bira Bifunctional Protein, Domain 2"/>
    <property type="match status" value="1"/>
</dbReference>
<feature type="binding site" evidence="5 8">
    <location>
        <begin position="77"/>
        <end position="84"/>
    </location>
    <ligand>
        <name>substrate</name>
    </ligand>
</feature>
<evidence type="ECO:0000256" key="6">
    <source>
        <dbReference type="PIRNR" id="PIRNR016262"/>
    </source>
</evidence>
<dbReference type="Pfam" id="PF21948">
    <property type="entry name" value="LplA-B_cat"/>
    <property type="match status" value="1"/>
</dbReference>
<evidence type="ECO:0000256" key="8">
    <source>
        <dbReference type="PIRSR" id="PIRSR016262-2"/>
    </source>
</evidence>
<dbReference type="PANTHER" id="PTHR10993:SF7">
    <property type="entry name" value="LIPOYLTRANSFERASE 2, MITOCHONDRIAL-RELATED"/>
    <property type="match status" value="1"/>
</dbReference>
<dbReference type="PROSITE" id="PS01313">
    <property type="entry name" value="LIPB"/>
    <property type="match status" value="1"/>
</dbReference>
<evidence type="ECO:0000256" key="7">
    <source>
        <dbReference type="PIRSR" id="PIRSR016262-1"/>
    </source>
</evidence>
<dbReference type="InterPro" id="IPR045864">
    <property type="entry name" value="aa-tRNA-synth_II/BPL/LPL"/>
</dbReference>
<evidence type="ECO:0000256" key="3">
    <source>
        <dbReference type="ARBA" id="ARBA00023315"/>
    </source>
</evidence>
<protein>
    <recommendedName>
        <fullName evidence="5 6">Octanoyltransferase</fullName>
        <ecNumber evidence="5 6">2.3.1.181</ecNumber>
    </recommendedName>
    <alternativeName>
        <fullName evidence="5">Lipoate-protein ligase B</fullName>
    </alternativeName>
    <alternativeName>
        <fullName evidence="5">Lipoyl/octanoyl transferase</fullName>
    </alternativeName>
    <alternativeName>
        <fullName evidence="5">Octanoyl-[acyl-carrier-protein]-protein N-octanoyltransferase</fullName>
    </alternativeName>
</protein>
<dbReference type="PIRSF" id="PIRSF016262">
    <property type="entry name" value="LPLase"/>
    <property type="match status" value="1"/>
</dbReference>
<dbReference type="NCBIfam" id="TIGR00214">
    <property type="entry name" value="lipB"/>
    <property type="match status" value="1"/>
</dbReference>
<dbReference type="InterPro" id="IPR020605">
    <property type="entry name" value="Octanoyltransferase_CS"/>
</dbReference>
<evidence type="ECO:0000256" key="1">
    <source>
        <dbReference type="ARBA" id="ARBA00004821"/>
    </source>
</evidence>
<accession>A0AA44BEI0</accession>
<dbReference type="RefSeq" id="WP_160722847.1">
    <property type="nucleotide sequence ID" value="NZ_SUMG01000021.1"/>
</dbReference>
<keyword evidence="2 5" id="KW-0808">Transferase</keyword>
<dbReference type="PANTHER" id="PTHR10993">
    <property type="entry name" value="OCTANOYLTRANSFERASE"/>
    <property type="match status" value="1"/>
</dbReference>
<comment type="catalytic activity">
    <reaction evidence="5 6">
        <text>octanoyl-[ACP] + L-lysyl-[protein] = N(6)-octanoyl-L-lysyl-[protein] + holo-[ACP] + H(+)</text>
        <dbReference type="Rhea" id="RHEA:17665"/>
        <dbReference type="Rhea" id="RHEA-COMP:9636"/>
        <dbReference type="Rhea" id="RHEA-COMP:9685"/>
        <dbReference type="Rhea" id="RHEA-COMP:9752"/>
        <dbReference type="Rhea" id="RHEA-COMP:9928"/>
        <dbReference type="ChEBI" id="CHEBI:15378"/>
        <dbReference type="ChEBI" id="CHEBI:29969"/>
        <dbReference type="ChEBI" id="CHEBI:64479"/>
        <dbReference type="ChEBI" id="CHEBI:78463"/>
        <dbReference type="ChEBI" id="CHEBI:78809"/>
        <dbReference type="EC" id="2.3.1.181"/>
    </reaction>
</comment>
<comment type="caution">
    <text evidence="11">The sequence shown here is derived from an EMBL/GenBank/DDBJ whole genome shotgun (WGS) entry which is preliminary data.</text>
</comment>
<keyword evidence="12" id="KW-1185">Reference proteome</keyword>
<dbReference type="EC" id="2.3.1.181" evidence="5 6"/>
<reference evidence="11 12" key="1">
    <citation type="submission" date="2019-04" db="EMBL/GenBank/DDBJ databases">
        <title>Isachenkonia alkalipeptolytica gen. nov. sp. nov. a new anaerobic, alkiliphilic organothrophic bacterium capable to reduce synthesized ferrihydrite isolated from a soda lake.</title>
        <authorList>
            <person name="Toshchakov S.V."/>
            <person name="Zavarzina D.G."/>
            <person name="Zhilina T.N."/>
            <person name="Kostrikina N.A."/>
            <person name="Kublanov I.V."/>
        </authorList>
    </citation>
    <scope>NUCLEOTIDE SEQUENCE [LARGE SCALE GENOMIC DNA]</scope>
    <source>
        <strain evidence="11 12">Z-1701</strain>
    </source>
</reference>
<dbReference type="InterPro" id="IPR004143">
    <property type="entry name" value="BPL_LPL_catalytic"/>
</dbReference>
<dbReference type="InterPro" id="IPR000544">
    <property type="entry name" value="Octanoyltransferase"/>
</dbReference>
<keyword evidence="5" id="KW-0963">Cytoplasm</keyword>
<evidence type="ECO:0000256" key="9">
    <source>
        <dbReference type="PIRSR" id="PIRSR016262-3"/>
    </source>
</evidence>
<evidence type="ECO:0000256" key="5">
    <source>
        <dbReference type="HAMAP-Rule" id="MF_00013"/>
    </source>
</evidence>
<sequence>MEKTLNLLYLGKCDYEQALEIQFQLLKKRQEGKISDTLILVEHPAVITLGKSASAENVVAPEKELARQGIQRFETNRGGDVTYHGEGQIVGYPIIHLIENQIKVRGFVEKLEKVFVNILKDFDLKATGSGKDIGVWIGNEKITAIGLAVKKGVTMHGFAFNVNTNLDHFQFIIPCGIRDKGVTTLEKLLGETQDFNQMNQRVAEEFVRVYEYEKVQNITLEELNL</sequence>
<comment type="subcellular location">
    <subcellularLocation>
        <location evidence="5">Cytoplasm</location>
    </subcellularLocation>
</comment>
<dbReference type="HAMAP" id="MF_00013">
    <property type="entry name" value="LipB"/>
    <property type="match status" value="1"/>
</dbReference>
<dbReference type="GO" id="GO:0005737">
    <property type="term" value="C:cytoplasm"/>
    <property type="evidence" value="ECO:0007669"/>
    <property type="project" value="UniProtKB-SubCell"/>
</dbReference>
<feature type="binding site" evidence="5 8">
    <location>
        <begin position="157"/>
        <end position="159"/>
    </location>
    <ligand>
        <name>substrate</name>
    </ligand>
</feature>
<dbReference type="GO" id="GO:0033819">
    <property type="term" value="F:lipoyl(octanoyl) transferase activity"/>
    <property type="evidence" value="ECO:0007669"/>
    <property type="project" value="UniProtKB-EC"/>
</dbReference>
<feature type="domain" description="BPL/LPL catalytic" evidence="10">
    <location>
        <begin position="32"/>
        <end position="214"/>
    </location>
</feature>